<name>A0A0V0GW87_SOLCH</name>
<protein>
    <submittedName>
        <fullName evidence="1">Putative ovule protein</fullName>
    </submittedName>
</protein>
<reference evidence="1" key="1">
    <citation type="submission" date="2015-12" db="EMBL/GenBank/DDBJ databases">
        <title>Gene expression during late stages of embryo sac development: a critical building block for successful pollen-pistil interactions.</title>
        <authorList>
            <person name="Liu Y."/>
            <person name="Joly V."/>
            <person name="Sabar M."/>
            <person name="Matton D.P."/>
        </authorList>
    </citation>
    <scope>NUCLEOTIDE SEQUENCE</scope>
</reference>
<dbReference type="AlphaFoldDB" id="A0A0V0GW87"/>
<evidence type="ECO:0000313" key="1">
    <source>
        <dbReference type="EMBL" id="JAP12366.1"/>
    </source>
</evidence>
<accession>A0A0V0GW87</accession>
<organism evidence="1">
    <name type="scientific">Solanum chacoense</name>
    <name type="common">Chaco potato</name>
    <dbReference type="NCBI Taxonomy" id="4108"/>
    <lineage>
        <taxon>Eukaryota</taxon>
        <taxon>Viridiplantae</taxon>
        <taxon>Streptophyta</taxon>
        <taxon>Embryophyta</taxon>
        <taxon>Tracheophyta</taxon>
        <taxon>Spermatophyta</taxon>
        <taxon>Magnoliopsida</taxon>
        <taxon>eudicotyledons</taxon>
        <taxon>Gunneridae</taxon>
        <taxon>Pentapetalae</taxon>
        <taxon>asterids</taxon>
        <taxon>lamiids</taxon>
        <taxon>Solanales</taxon>
        <taxon>Solanaceae</taxon>
        <taxon>Solanoideae</taxon>
        <taxon>Solaneae</taxon>
        <taxon>Solanum</taxon>
    </lineage>
</organism>
<proteinExistence type="predicted"/>
<dbReference type="EMBL" id="GEDG01029719">
    <property type="protein sequence ID" value="JAP12366.1"/>
    <property type="molecule type" value="Transcribed_RNA"/>
</dbReference>
<sequence>MINLYCGGSKLSVNTYDVAINGNQQSRDKSISTRIDSLASRSKYPVLENRQQVTTDPVIQSNASTVIVCKICL</sequence>